<evidence type="ECO:0000259" key="4">
    <source>
        <dbReference type="Pfam" id="PF03632"/>
    </source>
</evidence>
<dbReference type="PANTHER" id="PTHR11051">
    <property type="entry name" value="GLYCOSYL HYDROLASE-RELATED"/>
    <property type="match status" value="1"/>
</dbReference>
<feature type="domain" description="Glycoside hydrolase family 65 N-terminal" evidence="6">
    <location>
        <begin position="20"/>
        <end position="281"/>
    </location>
</feature>
<dbReference type="InterPro" id="IPR005195">
    <property type="entry name" value="Glyco_hydro_65_M"/>
</dbReference>
<evidence type="ECO:0000313" key="8">
    <source>
        <dbReference type="Proteomes" id="UP000295008"/>
    </source>
</evidence>
<sequence>MHLFKTSEKYFTVDPWTVVEKGFAPAKQRLAESIFSVANEFMCVRGYFEEGYSGDHLLGSYFSQLYDMTDIKYPQVFKGFITEGATMINTVDWLYTRISLDGEELDLGKVKFSDFRRTLDLKNATLKREFIWTTATQKRLRITFLRFTNIVHTAMGCQRIILEPLNFCGEIKICSGLDFDTLYELAAGWDQTQGTGSRSEQNHDLNFWTCERRQKTKDIWAIQARTRRSGIKLFSSFRLVSDQVITPETVEREKFIGAEFSLQLTENQVASFDKIAVNHWEQANDVEQVWSAGLNRAQKYGEATYDATLEEHSRHWADFWRRMDVEIEGDPELQQGVRYSLYALYINYHGESERRNVLCKLGGEVYNGVNFWDTEIYCHRLYMFLNPEIARKLLMYRYHYLPKALENAKRVDLEGARYPFATLTGVEEMGTWQHVELEIHQNEAIYYAIWHYDKVCGDKEFLYNEGIEMLLQMCRCMASWGGWSPKNGDFGFYGVMGPDEFHMMVNHNCYTNYLGKKMFNYTLEVLEEMRREAPELYELALAKAELRPEEPAEWRRMAEKMRILKDEATGIYEQHDGYFDLPHLDVKNIPVSQIPIYKHWAYIKIFRFNMIKQPDFLNLPYFFSRDFTMAEKKANYEFYEARTSHESSLSPSLHAILAAELGKLEESYHFLAYAARLDLDNYNRNTEQGIHSSSAAGVWAGVVSGFGGLRTDGAVLTLNPTIPASWKSYGFKIFYRGALIEVKVNHDEAIFRALEGPSVQVGIYDQSCQITAEPLSVKVKNHSSEI</sequence>
<evidence type="ECO:0000256" key="2">
    <source>
        <dbReference type="PIRSR" id="PIRSR036289-50"/>
    </source>
</evidence>
<evidence type="ECO:0000256" key="3">
    <source>
        <dbReference type="PIRSR" id="PIRSR036289-51"/>
    </source>
</evidence>
<evidence type="ECO:0000256" key="1">
    <source>
        <dbReference type="ARBA" id="ARBA00006768"/>
    </source>
</evidence>
<dbReference type="OrthoDB" id="9758855at2"/>
<dbReference type="GO" id="GO:0005975">
    <property type="term" value="P:carbohydrate metabolic process"/>
    <property type="evidence" value="ECO:0007669"/>
    <property type="project" value="InterPro"/>
</dbReference>
<feature type="active site" description="Proton donor" evidence="2">
    <location>
        <position position="500"/>
    </location>
</feature>
<evidence type="ECO:0000313" key="7">
    <source>
        <dbReference type="EMBL" id="TCL62540.1"/>
    </source>
</evidence>
<dbReference type="Gene3D" id="2.60.420.10">
    <property type="entry name" value="Maltose phosphorylase, domain 3"/>
    <property type="match status" value="1"/>
</dbReference>
<feature type="binding site" evidence="3">
    <location>
        <begin position="372"/>
        <end position="373"/>
    </location>
    <ligand>
        <name>substrate</name>
    </ligand>
</feature>
<dbReference type="InterPro" id="IPR011013">
    <property type="entry name" value="Gal_mutarotase_sf_dom"/>
</dbReference>
<evidence type="ECO:0000259" key="6">
    <source>
        <dbReference type="Pfam" id="PF03636"/>
    </source>
</evidence>
<dbReference type="Gene3D" id="2.70.98.40">
    <property type="entry name" value="Glycoside hydrolase, family 65, N-terminal domain"/>
    <property type="match status" value="1"/>
</dbReference>
<dbReference type="GO" id="GO:0004553">
    <property type="term" value="F:hydrolase activity, hydrolyzing O-glycosyl compounds"/>
    <property type="evidence" value="ECO:0007669"/>
    <property type="project" value="TreeGrafter"/>
</dbReference>
<dbReference type="InterPro" id="IPR012341">
    <property type="entry name" value="6hp_glycosidase-like_sf"/>
</dbReference>
<feature type="binding site" evidence="3">
    <location>
        <begin position="612"/>
        <end position="613"/>
    </location>
    <ligand>
        <name>substrate</name>
    </ligand>
</feature>
<dbReference type="GO" id="GO:0030246">
    <property type="term" value="F:carbohydrate binding"/>
    <property type="evidence" value="ECO:0007669"/>
    <property type="project" value="InterPro"/>
</dbReference>
<dbReference type="RefSeq" id="WP_132015607.1">
    <property type="nucleotide sequence ID" value="NZ_SLUN01000024.1"/>
</dbReference>
<protein>
    <submittedName>
        <fullName evidence="7">Maltose phosphorylase</fullName>
    </submittedName>
</protein>
<dbReference type="SUPFAM" id="SSF74650">
    <property type="entry name" value="Galactose mutarotase-like"/>
    <property type="match status" value="1"/>
</dbReference>
<dbReference type="InterPro" id="IPR008928">
    <property type="entry name" value="6-hairpin_glycosidase_sf"/>
</dbReference>
<dbReference type="Pfam" id="PF03632">
    <property type="entry name" value="Glyco_hydro_65m"/>
    <property type="match status" value="1"/>
</dbReference>
<dbReference type="InterPro" id="IPR005196">
    <property type="entry name" value="Glyco_hydro_65_N"/>
</dbReference>
<dbReference type="SUPFAM" id="SSF48208">
    <property type="entry name" value="Six-hairpin glycosidases"/>
    <property type="match status" value="1"/>
</dbReference>
<reference evidence="7 8" key="1">
    <citation type="submission" date="2019-03" db="EMBL/GenBank/DDBJ databases">
        <title>Genomic Encyclopedia of Type Strains, Phase IV (KMG-IV): sequencing the most valuable type-strain genomes for metagenomic binning, comparative biology and taxonomic classification.</title>
        <authorList>
            <person name="Goeker M."/>
        </authorList>
    </citation>
    <scope>NUCLEOTIDE SEQUENCE [LARGE SCALE GENOMIC DNA]</scope>
    <source>
        <strain evidence="7 8">LX-B</strain>
    </source>
</reference>
<dbReference type="GO" id="GO:0016757">
    <property type="term" value="F:glycosyltransferase activity"/>
    <property type="evidence" value="ECO:0007669"/>
    <property type="project" value="UniProtKB-ARBA"/>
</dbReference>
<dbReference type="InterPro" id="IPR005194">
    <property type="entry name" value="Glyco_hydro_65_C"/>
</dbReference>
<accession>A0A4R1RAB6</accession>
<dbReference type="AlphaFoldDB" id="A0A4R1RAB6"/>
<dbReference type="Gene3D" id="1.50.10.10">
    <property type="match status" value="1"/>
</dbReference>
<proteinExistence type="inferred from homology"/>
<dbReference type="InterPro" id="IPR017045">
    <property type="entry name" value="Malt_Pase/Glycosyl_Hdrlase"/>
</dbReference>
<dbReference type="Pfam" id="PF03636">
    <property type="entry name" value="Glyco_hydro_65N"/>
    <property type="match status" value="1"/>
</dbReference>
<dbReference type="PIRSF" id="PIRSF036289">
    <property type="entry name" value="Glycosyl_hydrolase_malt_phosph"/>
    <property type="match status" value="1"/>
</dbReference>
<comment type="similarity">
    <text evidence="1">Belongs to the glycosyl hydrolase 65 family.</text>
</comment>
<comment type="caution">
    <text evidence="7">The sequence shown here is derived from an EMBL/GenBank/DDBJ whole genome shotgun (WGS) entry which is preliminary data.</text>
</comment>
<feature type="domain" description="Glycoside hydrolase family 65 C-terminal" evidence="5">
    <location>
        <begin position="709"/>
        <end position="767"/>
    </location>
</feature>
<feature type="domain" description="Glycoside hydrolase family 65 central catalytic" evidence="4">
    <location>
        <begin position="338"/>
        <end position="699"/>
    </location>
</feature>
<evidence type="ECO:0000259" key="5">
    <source>
        <dbReference type="Pfam" id="PF03633"/>
    </source>
</evidence>
<dbReference type="EMBL" id="SLUN01000024">
    <property type="protein sequence ID" value="TCL62540.1"/>
    <property type="molecule type" value="Genomic_DNA"/>
</dbReference>
<dbReference type="InterPro" id="IPR037018">
    <property type="entry name" value="GH65_N"/>
</dbReference>
<dbReference type="Pfam" id="PF03633">
    <property type="entry name" value="Glyco_hydro_65C"/>
    <property type="match status" value="1"/>
</dbReference>
<keyword evidence="8" id="KW-1185">Reference proteome</keyword>
<organism evidence="7 8">
    <name type="scientific">Hydrogenispora ethanolica</name>
    <dbReference type="NCBI Taxonomy" id="1082276"/>
    <lineage>
        <taxon>Bacteria</taxon>
        <taxon>Bacillati</taxon>
        <taxon>Bacillota</taxon>
        <taxon>Hydrogenispora</taxon>
    </lineage>
</organism>
<gene>
    <name evidence="7" type="ORF">EDC14_10246</name>
</gene>
<dbReference type="Proteomes" id="UP000295008">
    <property type="component" value="Unassembled WGS sequence"/>
</dbReference>
<name>A0A4R1RAB6_HYDET</name>
<dbReference type="PANTHER" id="PTHR11051:SF14">
    <property type="entry name" value="MALTOSE PHOSPHORYLASE"/>
    <property type="match status" value="1"/>
</dbReference>